<dbReference type="EMBL" id="JAHSPG010000001">
    <property type="protein sequence ID" value="MBV4356009.1"/>
    <property type="molecule type" value="Genomic_DNA"/>
</dbReference>
<dbReference type="PROSITE" id="PS00194">
    <property type="entry name" value="THIOREDOXIN_1"/>
    <property type="match status" value="1"/>
</dbReference>
<dbReference type="InterPro" id="IPR000866">
    <property type="entry name" value="AhpC/TSA"/>
</dbReference>
<dbReference type="Proteomes" id="UP000812270">
    <property type="component" value="Unassembled WGS sequence"/>
</dbReference>
<dbReference type="InterPro" id="IPR025380">
    <property type="entry name" value="DUF4369"/>
</dbReference>
<dbReference type="InterPro" id="IPR013766">
    <property type="entry name" value="Thioredoxin_domain"/>
</dbReference>
<comment type="caution">
    <text evidence="5">The sequence shown here is derived from an EMBL/GenBank/DDBJ whole genome shotgun (WGS) entry which is preliminary data.</text>
</comment>
<protein>
    <submittedName>
        <fullName evidence="5">AhpC/TSA family protein</fullName>
    </submittedName>
</protein>
<feature type="domain" description="Thioredoxin" evidence="4">
    <location>
        <begin position="218"/>
        <end position="358"/>
    </location>
</feature>
<evidence type="ECO:0000256" key="2">
    <source>
        <dbReference type="ARBA" id="ARBA00023157"/>
    </source>
</evidence>
<keyword evidence="2" id="KW-1015">Disulfide bond</keyword>
<accession>A0A9E2S771</accession>
<name>A0A9E2S771_9BACT</name>
<dbReference type="GO" id="GO:0016491">
    <property type="term" value="F:oxidoreductase activity"/>
    <property type="evidence" value="ECO:0007669"/>
    <property type="project" value="InterPro"/>
</dbReference>
<reference evidence="5" key="1">
    <citation type="submission" date="2021-06" db="EMBL/GenBank/DDBJ databases">
        <authorList>
            <person name="Huq M.A."/>
        </authorList>
    </citation>
    <scope>NUCLEOTIDE SEQUENCE</scope>
    <source>
        <strain evidence="5">MAH-26</strain>
    </source>
</reference>
<evidence type="ECO:0000259" key="4">
    <source>
        <dbReference type="PROSITE" id="PS51352"/>
    </source>
</evidence>
<dbReference type="Pfam" id="PF14289">
    <property type="entry name" value="DUF4369"/>
    <property type="match status" value="1"/>
</dbReference>
<keyword evidence="1" id="KW-0201">Cytochrome c-type biogenesis</keyword>
<organism evidence="5 6">
    <name type="scientific">Pinibacter aurantiacus</name>
    <dbReference type="NCBI Taxonomy" id="2851599"/>
    <lineage>
        <taxon>Bacteria</taxon>
        <taxon>Pseudomonadati</taxon>
        <taxon>Bacteroidota</taxon>
        <taxon>Chitinophagia</taxon>
        <taxon>Chitinophagales</taxon>
        <taxon>Chitinophagaceae</taxon>
        <taxon>Pinibacter</taxon>
    </lineage>
</organism>
<dbReference type="PANTHER" id="PTHR42852">
    <property type="entry name" value="THIOL:DISULFIDE INTERCHANGE PROTEIN DSBE"/>
    <property type="match status" value="1"/>
</dbReference>
<evidence type="ECO:0000256" key="3">
    <source>
        <dbReference type="ARBA" id="ARBA00023284"/>
    </source>
</evidence>
<dbReference type="Pfam" id="PF00578">
    <property type="entry name" value="AhpC-TSA"/>
    <property type="match status" value="1"/>
</dbReference>
<dbReference type="GO" id="GO:0016209">
    <property type="term" value="F:antioxidant activity"/>
    <property type="evidence" value="ECO:0007669"/>
    <property type="project" value="InterPro"/>
</dbReference>
<evidence type="ECO:0000313" key="5">
    <source>
        <dbReference type="EMBL" id="MBV4356009.1"/>
    </source>
</evidence>
<dbReference type="InterPro" id="IPR017937">
    <property type="entry name" value="Thioredoxin_CS"/>
</dbReference>
<gene>
    <name evidence="5" type="ORF">KTO63_02535</name>
</gene>
<dbReference type="PROSITE" id="PS51352">
    <property type="entry name" value="THIOREDOXIN_2"/>
    <property type="match status" value="1"/>
</dbReference>
<dbReference type="RefSeq" id="WP_217789551.1">
    <property type="nucleotide sequence ID" value="NZ_JAHSPG010000001.1"/>
</dbReference>
<evidence type="ECO:0000313" key="6">
    <source>
        <dbReference type="Proteomes" id="UP000812270"/>
    </source>
</evidence>
<dbReference type="CDD" id="cd02966">
    <property type="entry name" value="TlpA_like_family"/>
    <property type="match status" value="1"/>
</dbReference>
<dbReference type="GO" id="GO:0017004">
    <property type="term" value="P:cytochrome complex assembly"/>
    <property type="evidence" value="ECO:0007669"/>
    <property type="project" value="UniProtKB-KW"/>
</dbReference>
<dbReference type="InterPro" id="IPR050553">
    <property type="entry name" value="Thioredoxin_ResA/DsbE_sf"/>
</dbReference>
<keyword evidence="6" id="KW-1185">Reference proteome</keyword>
<evidence type="ECO:0000256" key="1">
    <source>
        <dbReference type="ARBA" id="ARBA00022748"/>
    </source>
</evidence>
<proteinExistence type="predicted"/>
<keyword evidence="3" id="KW-0676">Redox-active center</keyword>
<dbReference type="PANTHER" id="PTHR42852:SF6">
    <property type="entry name" value="THIOL:DISULFIDE INTERCHANGE PROTEIN DSBE"/>
    <property type="match status" value="1"/>
</dbReference>
<dbReference type="AlphaFoldDB" id="A0A9E2S771"/>
<sequence>MKRIAGILAFLPLALHAQKGFEMNGNVTGLQDKSRVFLIDANNPKDTVCKTTSAKTSFTLKGDLKDATLYYLVFTPQQKKTVLFLDNSKTTATGDINDVKNIKVAGSPAQADFDEFQKTFNPYFDKLGADNQKAQMSGMTDSLQASISATIGEVFAEVDAFITKKPASSVSPFVLLVTSQLSEDAVALETRYNKLAPESQNSFFGKYLGKQLADKNFGAIGSKAPEFTQNDTQGKPVSLSSFKGKYVLVDFWASWCGPCRMENPNVVTAFNRFKNKNFTVLGISLDKNKDAWLKAIKDDGLSWTQLSDLKYWQNEVATMYKVQSIPQNFLIDPKGNIVGRDLRGAALEEKLCELLGCN</sequence>